<proteinExistence type="predicted"/>
<dbReference type="Proteomes" id="UP000005237">
    <property type="component" value="Unassembled WGS sequence"/>
</dbReference>
<name>A0A8R1I2P9_CAEJA</name>
<evidence type="ECO:0000313" key="1">
    <source>
        <dbReference type="EnsemblMetazoa" id="CJA12828.1"/>
    </source>
</evidence>
<protein>
    <recommendedName>
        <fullName evidence="3">Elongator complex protein 6</fullName>
    </recommendedName>
</protein>
<sequence length="216" mass="23509">MLKILKGQEDLFKGIIVCDVSGNTSPLPFLLHFLATATSANEKVAIVTSRSSELSYRLICSKAGVRWAHAQVEFIELLPPFKSLRVCAKELMHDGLLKIQKSGATAVLFDDLSLLEHFGADPIEVTLFVHQLYSDLKKSSESVLVYAPFCSSASTKLLLRRRCNVYIQLVPVGHGFGKEATAKALLSIKSAGGCTQKKGILLSGERAINGTWMATV</sequence>
<dbReference type="AlphaFoldDB" id="A0A8R1I2P9"/>
<reference evidence="1" key="2">
    <citation type="submission" date="2022-06" db="UniProtKB">
        <authorList>
            <consortium name="EnsemblMetazoa"/>
        </authorList>
    </citation>
    <scope>IDENTIFICATION</scope>
    <source>
        <strain evidence="1">DF5081</strain>
    </source>
</reference>
<evidence type="ECO:0000313" key="2">
    <source>
        <dbReference type="Proteomes" id="UP000005237"/>
    </source>
</evidence>
<reference evidence="2" key="1">
    <citation type="submission" date="2010-08" db="EMBL/GenBank/DDBJ databases">
        <authorList>
            <consortium name="Caenorhabditis japonica Sequencing Consortium"/>
            <person name="Wilson R.K."/>
        </authorList>
    </citation>
    <scope>NUCLEOTIDE SEQUENCE [LARGE SCALE GENOMIC DNA]</scope>
    <source>
        <strain evidence="2">DF5081</strain>
    </source>
</reference>
<evidence type="ECO:0008006" key="3">
    <source>
        <dbReference type="Google" id="ProtNLM"/>
    </source>
</evidence>
<keyword evidence="2" id="KW-1185">Reference proteome</keyword>
<dbReference type="OMA" id="SKAGIRW"/>
<accession>A0A8R1I2P9</accession>
<organism evidence="1 2">
    <name type="scientific">Caenorhabditis japonica</name>
    <dbReference type="NCBI Taxonomy" id="281687"/>
    <lineage>
        <taxon>Eukaryota</taxon>
        <taxon>Metazoa</taxon>
        <taxon>Ecdysozoa</taxon>
        <taxon>Nematoda</taxon>
        <taxon>Chromadorea</taxon>
        <taxon>Rhabditida</taxon>
        <taxon>Rhabditina</taxon>
        <taxon>Rhabditomorpha</taxon>
        <taxon>Rhabditoidea</taxon>
        <taxon>Rhabditidae</taxon>
        <taxon>Peloderinae</taxon>
        <taxon>Caenorhabditis</taxon>
    </lineage>
</organism>
<dbReference type="EnsemblMetazoa" id="CJA12828.1">
    <property type="protein sequence ID" value="CJA12828.1"/>
    <property type="gene ID" value="WBGene00132032"/>
</dbReference>